<protein>
    <submittedName>
        <fullName evidence="2">Uncharacterized protein</fullName>
    </submittedName>
</protein>
<reference evidence="2" key="1">
    <citation type="submission" date="2014-12" db="EMBL/GenBank/DDBJ databases">
        <title>Insight into the proteome of Arion vulgaris.</title>
        <authorList>
            <person name="Aradska J."/>
            <person name="Bulat T."/>
            <person name="Smidak R."/>
            <person name="Sarate P."/>
            <person name="Gangsoo J."/>
            <person name="Sialana F."/>
            <person name="Bilban M."/>
            <person name="Lubec G."/>
        </authorList>
    </citation>
    <scope>NUCLEOTIDE SEQUENCE</scope>
    <source>
        <tissue evidence="2">Skin</tissue>
    </source>
</reference>
<gene>
    <name evidence="2" type="primary">ORF31290</name>
</gene>
<accession>A0A0B6YNQ0</accession>
<evidence type="ECO:0000256" key="1">
    <source>
        <dbReference type="SAM" id="Phobius"/>
    </source>
</evidence>
<keyword evidence="1" id="KW-0472">Membrane</keyword>
<name>A0A0B6YNQ0_9EUPU</name>
<dbReference type="AlphaFoldDB" id="A0A0B6YNQ0"/>
<keyword evidence="1" id="KW-0812">Transmembrane</keyword>
<evidence type="ECO:0000313" key="2">
    <source>
        <dbReference type="EMBL" id="CEK57864.1"/>
    </source>
</evidence>
<keyword evidence="1" id="KW-1133">Transmembrane helix</keyword>
<sequence length="73" mass="8380">MSLVLEYASTSWRKCYSHVDLHQNVQKIKCIFTVFCVYEVSVDSHFVWSILLTAVMCGWSILLTAILCGWSDC</sequence>
<feature type="transmembrane region" description="Helical" evidence="1">
    <location>
        <begin position="46"/>
        <end position="70"/>
    </location>
</feature>
<dbReference type="EMBL" id="HACG01010999">
    <property type="protein sequence ID" value="CEK57864.1"/>
    <property type="molecule type" value="Transcribed_RNA"/>
</dbReference>
<proteinExistence type="predicted"/>
<organism evidence="2">
    <name type="scientific">Arion vulgaris</name>
    <dbReference type="NCBI Taxonomy" id="1028688"/>
    <lineage>
        <taxon>Eukaryota</taxon>
        <taxon>Metazoa</taxon>
        <taxon>Spiralia</taxon>
        <taxon>Lophotrochozoa</taxon>
        <taxon>Mollusca</taxon>
        <taxon>Gastropoda</taxon>
        <taxon>Heterobranchia</taxon>
        <taxon>Euthyneura</taxon>
        <taxon>Panpulmonata</taxon>
        <taxon>Eupulmonata</taxon>
        <taxon>Stylommatophora</taxon>
        <taxon>Helicina</taxon>
        <taxon>Arionoidea</taxon>
        <taxon>Arionidae</taxon>
        <taxon>Arion</taxon>
    </lineage>
</organism>